<keyword evidence="1" id="KW-0812">Transmembrane</keyword>
<evidence type="ECO:0000313" key="2">
    <source>
        <dbReference type="EMBL" id="MFD1889346.1"/>
    </source>
</evidence>
<dbReference type="RefSeq" id="WP_343872363.1">
    <property type="nucleotide sequence ID" value="NZ_BAAAIX010000007.1"/>
</dbReference>
<feature type="transmembrane region" description="Helical" evidence="1">
    <location>
        <begin position="126"/>
        <end position="147"/>
    </location>
</feature>
<evidence type="ECO:0000256" key="1">
    <source>
        <dbReference type="SAM" id="Phobius"/>
    </source>
</evidence>
<dbReference type="Proteomes" id="UP001597326">
    <property type="component" value="Unassembled WGS sequence"/>
</dbReference>
<evidence type="ECO:0000313" key="3">
    <source>
        <dbReference type="Proteomes" id="UP001597326"/>
    </source>
</evidence>
<gene>
    <name evidence="2" type="ORF">ACFSCS_03980</name>
</gene>
<name>A0ABW4RSR3_9ACTN</name>
<organism evidence="2 3">
    <name type="scientific">Luteococcus peritonei</name>
    <dbReference type="NCBI Taxonomy" id="88874"/>
    <lineage>
        <taxon>Bacteria</taxon>
        <taxon>Bacillati</taxon>
        <taxon>Actinomycetota</taxon>
        <taxon>Actinomycetes</taxon>
        <taxon>Propionibacteriales</taxon>
        <taxon>Propionibacteriaceae</taxon>
        <taxon>Luteococcus</taxon>
    </lineage>
</organism>
<feature type="transmembrane region" description="Helical" evidence="1">
    <location>
        <begin position="197"/>
        <end position="217"/>
    </location>
</feature>
<keyword evidence="1" id="KW-1133">Transmembrane helix</keyword>
<keyword evidence="3" id="KW-1185">Reference proteome</keyword>
<sequence>MFANMLRADAYRFLRSRFARTTGVVFVVVIGLFCLFNFADHTSASFAFGGPIASKDGVPLLDGFVGFAYADPAHPMFWELVYSAVCFTAVTMFAIPITGMMITSADDHNGITKIAVAQGQSQTRLYLSKVLLAVLVTGLLWVLHNAITLGLVLVREDASIDAAGLRRWAWLCLLLYPAQVVLMLLISLVALVTRSRVASLVLLVVMVMVAPIIGVLVRSHPSRIADLAQGINPVWHLNRVSRFWAEPQIVGHTWLMFAVGCVVLVAASLAWLRRRELS</sequence>
<comment type="caution">
    <text evidence="2">The sequence shown here is derived from an EMBL/GenBank/DDBJ whole genome shotgun (WGS) entry which is preliminary data.</text>
</comment>
<feature type="transmembrane region" description="Helical" evidence="1">
    <location>
        <begin position="80"/>
        <end position="105"/>
    </location>
</feature>
<proteinExistence type="predicted"/>
<feature type="transmembrane region" description="Helical" evidence="1">
    <location>
        <begin position="249"/>
        <end position="272"/>
    </location>
</feature>
<feature type="transmembrane region" description="Helical" evidence="1">
    <location>
        <begin position="21"/>
        <end position="39"/>
    </location>
</feature>
<accession>A0ABW4RSR3</accession>
<evidence type="ECO:0008006" key="4">
    <source>
        <dbReference type="Google" id="ProtNLM"/>
    </source>
</evidence>
<keyword evidence="1" id="KW-0472">Membrane</keyword>
<dbReference type="EMBL" id="JBHUFZ010000008">
    <property type="protein sequence ID" value="MFD1889346.1"/>
    <property type="molecule type" value="Genomic_DNA"/>
</dbReference>
<feature type="transmembrane region" description="Helical" evidence="1">
    <location>
        <begin position="167"/>
        <end position="190"/>
    </location>
</feature>
<protein>
    <recommendedName>
        <fullName evidence="4">ABC transporter permease</fullName>
    </recommendedName>
</protein>
<reference evidence="3" key="1">
    <citation type="journal article" date="2019" name="Int. J. Syst. Evol. Microbiol.">
        <title>The Global Catalogue of Microorganisms (GCM) 10K type strain sequencing project: providing services to taxonomists for standard genome sequencing and annotation.</title>
        <authorList>
            <consortium name="The Broad Institute Genomics Platform"/>
            <consortium name="The Broad Institute Genome Sequencing Center for Infectious Disease"/>
            <person name="Wu L."/>
            <person name="Ma J."/>
        </authorList>
    </citation>
    <scope>NUCLEOTIDE SEQUENCE [LARGE SCALE GENOMIC DNA]</scope>
    <source>
        <strain evidence="3">CAIM 431</strain>
    </source>
</reference>